<gene>
    <name evidence="2" type="ORF">F5X68DRAFT_145873</name>
</gene>
<evidence type="ECO:0000313" key="2">
    <source>
        <dbReference type="EMBL" id="KAH6658789.1"/>
    </source>
</evidence>
<keyword evidence="3" id="KW-1185">Reference proteome</keyword>
<evidence type="ECO:0000256" key="1">
    <source>
        <dbReference type="SAM" id="Phobius"/>
    </source>
</evidence>
<protein>
    <submittedName>
        <fullName evidence="2">Uncharacterized protein</fullName>
    </submittedName>
</protein>
<dbReference type="OrthoDB" id="9909019at2759"/>
<dbReference type="EMBL" id="JAGSXJ010000060">
    <property type="protein sequence ID" value="KAH6658789.1"/>
    <property type="molecule type" value="Genomic_DNA"/>
</dbReference>
<keyword evidence="1" id="KW-0472">Membrane</keyword>
<name>A0A9P8UTD4_9PEZI</name>
<comment type="caution">
    <text evidence="2">The sequence shown here is derived from an EMBL/GenBank/DDBJ whole genome shotgun (WGS) entry which is preliminary data.</text>
</comment>
<dbReference type="Proteomes" id="UP000770015">
    <property type="component" value="Unassembled WGS sequence"/>
</dbReference>
<feature type="transmembrane region" description="Helical" evidence="1">
    <location>
        <begin position="440"/>
        <end position="464"/>
    </location>
</feature>
<keyword evidence="1" id="KW-0812">Transmembrane</keyword>
<organism evidence="2 3">
    <name type="scientific">Plectosphaerella plurivora</name>
    <dbReference type="NCBI Taxonomy" id="936078"/>
    <lineage>
        <taxon>Eukaryota</taxon>
        <taxon>Fungi</taxon>
        <taxon>Dikarya</taxon>
        <taxon>Ascomycota</taxon>
        <taxon>Pezizomycotina</taxon>
        <taxon>Sordariomycetes</taxon>
        <taxon>Hypocreomycetidae</taxon>
        <taxon>Glomerellales</taxon>
        <taxon>Plectosphaerellaceae</taxon>
        <taxon>Plectosphaerella</taxon>
    </lineage>
</organism>
<sequence length="521" mass="57937">MFFTRVRRVGLLSIAALLLGGFVLIFTGINGLIGPAATNSNRQPLDNLVRVFRYGYQLRVQVWIAVLGIGFGLLSYGFSGTYIHLFDWWCSRRSQRGDGLDYGMYLNSQPQAPVFYGLRGFTGFLTIRYLLVVASVATSVGYKFAIVDAELGLEGTLNVPLGLLGDLWLEEPSFFIDKRDRTDGFNRAFWYQDGDSYQPPESAIMTGLLECRGVLKEVKYGTLYTREIVIVANMTDVEGDDEPIQLNGKSDWHHTQTSGSGWSGNGADVAVQYGSYRVGEFDVRWTKIDWSNANVDINSTLPVLRHLRYKMHLAVAEVARGVEEGDCSLVQDIQLLSNNIIKPWVGGTKIMRDRLWAWADSMIISWAESTRTAIGSIIRVGMPGYLHFLSRSSTNFTLRILPPGDYPFGPERLSTSRRFFSSSSSYPIFDGYGWTATGSWIPAACIFVLIGSFSVLVAMLRVYVGPPILTSWMGQHVYLAETGKIQFSFPRDELASGFTAASNGLGVLKLQKESKSPPRPS</sequence>
<reference evidence="2" key="1">
    <citation type="journal article" date="2021" name="Nat. Commun.">
        <title>Genetic determinants of endophytism in the Arabidopsis root mycobiome.</title>
        <authorList>
            <person name="Mesny F."/>
            <person name="Miyauchi S."/>
            <person name="Thiergart T."/>
            <person name="Pickel B."/>
            <person name="Atanasova L."/>
            <person name="Karlsson M."/>
            <person name="Huettel B."/>
            <person name="Barry K.W."/>
            <person name="Haridas S."/>
            <person name="Chen C."/>
            <person name="Bauer D."/>
            <person name="Andreopoulos W."/>
            <person name="Pangilinan J."/>
            <person name="LaButti K."/>
            <person name="Riley R."/>
            <person name="Lipzen A."/>
            <person name="Clum A."/>
            <person name="Drula E."/>
            <person name="Henrissat B."/>
            <person name="Kohler A."/>
            <person name="Grigoriev I.V."/>
            <person name="Martin F.M."/>
            <person name="Hacquard S."/>
        </authorList>
    </citation>
    <scope>NUCLEOTIDE SEQUENCE</scope>
    <source>
        <strain evidence="2">MPI-SDFR-AT-0117</strain>
    </source>
</reference>
<feature type="transmembrane region" description="Helical" evidence="1">
    <location>
        <begin position="62"/>
        <end position="86"/>
    </location>
</feature>
<proteinExistence type="predicted"/>
<evidence type="ECO:0000313" key="3">
    <source>
        <dbReference type="Proteomes" id="UP000770015"/>
    </source>
</evidence>
<accession>A0A9P8UTD4</accession>
<keyword evidence="1" id="KW-1133">Transmembrane helix</keyword>
<dbReference type="AlphaFoldDB" id="A0A9P8UTD4"/>